<dbReference type="Proteomes" id="UP000294360">
    <property type="component" value="Plasmid 2"/>
</dbReference>
<evidence type="ECO:0000313" key="2">
    <source>
        <dbReference type="Proteomes" id="UP000294360"/>
    </source>
</evidence>
<protein>
    <submittedName>
        <fullName evidence="1">Uncharacterized protein</fullName>
    </submittedName>
</protein>
<dbReference type="EMBL" id="LR536451">
    <property type="protein sequence ID" value="VFU16445.1"/>
    <property type="molecule type" value="Genomic_DNA"/>
</dbReference>
<name>A0A4U8Z6Q7_METTU</name>
<accession>A0A4U8Z6Q7</accession>
<gene>
    <name evidence="1" type="ORF">MTUNDRAET4_0104</name>
</gene>
<dbReference type="AlphaFoldDB" id="A0A4U8Z6Q7"/>
<evidence type="ECO:0000313" key="1">
    <source>
        <dbReference type="EMBL" id="VFU16445.1"/>
    </source>
</evidence>
<proteinExistence type="predicted"/>
<reference evidence="1 2" key="1">
    <citation type="submission" date="2019-03" db="EMBL/GenBank/DDBJ databases">
        <authorList>
            <person name="Kox A.R. M."/>
        </authorList>
    </citation>
    <scope>NUCLEOTIDE SEQUENCE [LARGE SCALE GENOMIC DNA]</scope>
    <source>
        <strain evidence="1">MTUNDRAET4 annotated genome</strain>
        <plasmid evidence="2">2</plasmid>
    </source>
</reference>
<geneLocation type="plasmid" evidence="1 2">
    <name>2</name>
</geneLocation>
<sequence>MIAHACDLQALSFEQHEANTRLFHRQLSKGEDLIDDGRRVDPGQCTAIALELGSGATGPIGLARLDKISSESRV</sequence>
<dbReference type="KEGG" id="mtun:MTUNDRAET4_0104.1"/>
<keyword evidence="1" id="KW-0614">Plasmid</keyword>
<organism evidence="1 2">
    <name type="scientific">Methylocella tundrae</name>
    <dbReference type="NCBI Taxonomy" id="227605"/>
    <lineage>
        <taxon>Bacteria</taxon>
        <taxon>Pseudomonadati</taxon>
        <taxon>Pseudomonadota</taxon>
        <taxon>Alphaproteobacteria</taxon>
        <taxon>Hyphomicrobiales</taxon>
        <taxon>Beijerinckiaceae</taxon>
        <taxon>Methylocella</taxon>
    </lineage>
</organism>